<reference evidence="2 3" key="1">
    <citation type="submission" date="2017-07" db="EMBL/GenBank/DDBJ databases">
        <title>Niveispirillum cyanobacteriorum sp. nov., isolated from cyanobacterial aggregates in a eutrophic lake.</title>
        <authorList>
            <person name="Cai H."/>
        </authorList>
    </citation>
    <scope>NUCLEOTIDE SEQUENCE [LARGE SCALE GENOMIC DNA]</scope>
    <source>
        <strain evidence="3">TH1-14</strain>
    </source>
</reference>
<organism evidence="2 3">
    <name type="scientific">Niveispirillum lacus</name>
    <dbReference type="NCBI Taxonomy" id="1981099"/>
    <lineage>
        <taxon>Bacteria</taxon>
        <taxon>Pseudomonadati</taxon>
        <taxon>Pseudomonadota</taxon>
        <taxon>Alphaproteobacteria</taxon>
        <taxon>Rhodospirillales</taxon>
        <taxon>Azospirillaceae</taxon>
        <taxon>Niveispirillum</taxon>
    </lineage>
</organism>
<feature type="region of interest" description="Disordered" evidence="1">
    <location>
        <begin position="46"/>
        <end position="97"/>
    </location>
</feature>
<gene>
    <name evidence="2" type="ORF">CHU95_07385</name>
</gene>
<dbReference type="Proteomes" id="UP000216998">
    <property type="component" value="Unassembled WGS sequence"/>
</dbReference>
<evidence type="ECO:0000256" key="1">
    <source>
        <dbReference type="SAM" id="MobiDB-lite"/>
    </source>
</evidence>
<name>A0A255Z267_9PROT</name>
<accession>A0A255Z267</accession>
<proteinExistence type="predicted"/>
<sequence length="156" mass="16262">MEGAQMQAAQAGQMLAVDQAADGRRGQQDARAIKIGAAAQVGGLCSGGQEGGEGCQEEQEKEDAQRKGPDGWLCASSHGSGPRLQGQGYRAKATGPRLQGQGYKGGDCCAHPVPAPAWALGAWFGARSAMPPDLRPGQTNPSSDFRMGAVRFRYCE</sequence>
<keyword evidence="3" id="KW-1185">Reference proteome</keyword>
<evidence type="ECO:0000313" key="2">
    <source>
        <dbReference type="EMBL" id="OYQ35542.1"/>
    </source>
</evidence>
<protein>
    <submittedName>
        <fullName evidence="2">Uncharacterized protein</fullName>
    </submittedName>
</protein>
<dbReference type="AlphaFoldDB" id="A0A255Z267"/>
<comment type="caution">
    <text evidence="2">The sequence shown here is derived from an EMBL/GenBank/DDBJ whole genome shotgun (WGS) entry which is preliminary data.</text>
</comment>
<dbReference type="EMBL" id="NOXU01000025">
    <property type="protein sequence ID" value="OYQ35542.1"/>
    <property type="molecule type" value="Genomic_DNA"/>
</dbReference>
<evidence type="ECO:0000313" key="3">
    <source>
        <dbReference type="Proteomes" id="UP000216998"/>
    </source>
</evidence>